<sequence length="410" mass="46898">MPMKIVIGALQNKTFPGKLTMIAPKGKDNNGTIKFPVEGDVYNPNNEYIRAGFSANGEIVLKSRKNALLLDESLIQYEKVKGKDKPFVEVKQTDGKFRKAYVTLGASDGINVEILSGLSKDDEYALISPEYELHRDEYLHLDQANHLAWGYLSVPPVTSWLAWIIRTLGNDVFWVKFFPALFGALTIALIWKTVEALNGNLFAKVLASTVIKYINSEKIQWLYVAAAVFGIGILNKYNIAFSVLGLIPAFLLTEHRKIFRNRHLYWAALLVLIIVFPNLFWQYRNNFPVVHHMKELSESQLVHVSRMNFLKAQVLFFTGSIFVIIAAKDYYAIGLYPVYIAFGAVFLSHLFDKGRARFFKPDPYRKFGLLRWEDGNEHSLPQDFADMQGWRELARKVDQEYAGLSKQEER</sequence>
<keyword evidence="5" id="KW-1185">Reference proteome</keyword>
<reference evidence="5" key="1">
    <citation type="submission" date="2013-09" db="EMBL/GenBank/DDBJ databases">
        <title>Corchorus olitorius genome sequencing.</title>
        <authorList>
            <person name="Alam M."/>
            <person name="Haque M.S."/>
            <person name="Islam M.S."/>
            <person name="Emdad E.M."/>
            <person name="Islam M.M."/>
            <person name="Ahmed B."/>
            <person name="Halim A."/>
            <person name="Hossen Q.M.M."/>
            <person name="Hossain M.Z."/>
            <person name="Ahmed R."/>
            <person name="Khan M.M."/>
            <person name="Islam R."/>
            <person name="Rashid M.M."/>
            <person name="Khan S.A."/>
            <person name="Rahman M.S."/>
            <person name="Alam M."/>
            <person name="Yahiya A.S."/>
            <person name="Khan M.S."/>
            <person name="Azam M.S."/>
            <person name="Haque T."/>
            <person name="Lashkar M.Z.H."/>
            <person name="Akhand A.I."/>
            <person name="Morshed G."/>
            <person name="Roy S."/>
            <person name="Uddin K.S."/>
            <person name="Rabeya T."/>
            <person name="Hossain A.S."/>
            <person name="Chowdhury A."/>
            <person name="Snigdha A.R."/>
            <person name="Mortoza M.S."/>
            <person name="Matin S.A."/>
            <person name="Hoque S.M.E."/>
            <person name="Islam M.K."/>
            <person name="Roy D.K."/>
            <person name="Haider R."/>
            <person name="Moosa M.M."/>
            <person name="Elias S.M."/>
            <person name="Hasan A.M."/>
            <person name="Jahan S."/>
            <person name="Shafiuddin M."/>
            <person name="Mahmood N."/>
            <person name="Shommy N.S."/>
        </authorList>
    </citation>
    <scope>NUCLEOTIDE SEQUENCE [LARGE SCALE GENOMIC DNA]</scope>
    <source>
        <strain evidence="5">cv. O-4</strain>
    </source>
</reference>
<evidence type="ECO:0000256" key="1">
    <source>
        <dbReference type="SAM" id="Phobius"/>
    </source>
</evidence>
<name>A0A1R3L2Y2_9ROSI</name>
<feature type="domain" description="Glycosyltransferase RgtA/B/C/D-like" evidence="2">
    <location>
        <begin position="205"/>
        <end position="281"/>
    </location>
</feature>
<keyword evidence="1" id="KW-1133">Transmembrane helix</keyword>
<keyword evidence="1" id="KW-0812">Transmembrane</keyword>
<feature type="transmembrane region" description="Helical" evidence="1">
    <location>
        <begin position="173"/>
        <end position="191"/>
    </location>
</feature>
<feature type="transmembrane region" description="Helical" evidence="1">
    <location>
        <begin position="263"/>
        <end position="281"/>
    </location>
</feature>
<dbReference type="GO" id="GO:1990281">
    <property type="term" value="C:efflux pump complex"/>
    <property type="evidence" value="ECO:0007669"/>
    <property type="project" value="TreeGrafter"/>
</dbReference>
<evidence type="ECO:0000259" key="2">
    <source>
        <dbReference type="Pfam" id="PF13231"/>
    </source>
</evidence>
<organism evidence="4 5">
    <name type="scientific">Corchorus olitorius</name>
    <dbReference type="NCBI Taxonomy" id="93759"/>
    <lineage>
        <taxon>Eukaryota</taxon>
        <taxon>Viridiplantae</taxon>
        <taxon>Streptophyta</taxon>
        <taxon>Embryophyta</taxon>
        <taxon>Tracheophyta</taxon>
        <taxon>Spermatophyta</taxon>
        <taxon>Magnoliopsida</taxon>
        <taxon>eudicotyledons</taxon>
        <taxon>Gunneridae</taxon>
        <taxon>Pentapetalae</taxon>
        <taxon>rosids</taxon>
        <taxon>malvids</taxon>
        <taxon>Malvales</taxon>
        <taxon>Malvaceae</taxon>
        <taxon>Grewioideae</taxon>
        <taxon>Apeibeae</taxon>
        <taxon>Corchorus</taxon>
    </lineage>
</organism>
<accession>A0A1R3L2Y2</accession>
<dbReference type="PANTHER" id="PTHR30469">
    <property type="entry name" value="MULTIDRUG RESISTANCE PROTEIN MDTA"/>
    <property type="match status" value="1"/>
</dbReference>
<dbReference type="Gene3D" id="2.40.420.20">
    <property type="match status" value="1"/>
</dbReference>
<protein>
    <submittedName>
        <fullName evidence="4">Uncharacterized protein</fullName>
    </submittedName>
</protein>
<dbReference type="EMBL" id="AWUE01003539">
    <property type="protein sequence ID" value="OMP13691.1"/>
    <property type="molecule type" value="Genomic_DNA"/>
</dbReference>
<dbReference type="GO" id="GO:0015562">
    <property type="term" value="F:efflux transmembrane transporter activity"/>
    <property type="evidence" value="ECO:0007669"/>
    <property type="project" value="TreeGrafter"/>
</dbReference>
<dbReference type="PANTHER" id="PTHR30469:SF15">
    <property type="entry name" value="HLYD FAMILY OF SECRETION PROTEINS"/>
    <property type="match status" value="1"/>
</dbReference>
<feature type="transmembrane region" description="Helical" evidence="1">
    <location>
        <begin position="309"/>
        <end position="327"/>
    </location>
</feature>
<evidence type="ECO:0000313" key="4">
    <source>
        <dbReference type="EMBL" id="OMP13691.1"/>
    </source>
</evidence>
<keyword evidence="1" id="KW-0472">Membrane</keyword>
<evidence type="ECO:0000313" key="5">
    <source>
        <dbReference type="Proteomes" id="UP000187203"/>
    </source>
</evidence>
<dbReference type="Pfam" id="PF25975">
    <property type="entry name" value="CzcB_C"/>
    <property type="match status" value="1"/>
</dbReference>
<dbReference type="InterPro" id="IPR058649">
    <property type="entry name" value="CzcB_C"/>
</dbReference>
<dbReference type="Pfam" id="PF13231">
    <property type="entry name" value="PMT_2"/>
    <property type="match status" value="1"/>
</dbReference>
<dbReference type="InterPro" id="IPR038731">
    <property type="entry name" value="RgtA/B/C-like"/>
</dbReference>
<dbReference type="AlphaFoldDB" id="A0A1R3L2Y2"/>
<proteinExistence type="predicted"/>
<evidence type="ECO:0000259" key="3">
    <source>
        <dbReference type="Pfam" id="PF25975"/>
    </source>
</evidence>
<feature type="transmembrane region" description="Helical" evidence="1">
    <location>
        <begin position="221"/>
        <end position="251"/>
    </location>
</feature>
<feature type="domain" description="CzcB-like C-terminal circularly permuted SH3-like" evidence="3">
    <location>
        <begin position="85"/>
        <end position="125"/>
    </location>
</feature>
<gene>
    <name evidence="4" type="ORF">COLO4_01141</name>
</gene>
<dbReference type="Proteomes" id="UP000187203">
    <property type="component" value="Unassembled WGS sequence"/>
</dbReference>
<comment type="caution">
    <text evidence="4">The sequence shown here is derived from an EMBL/GenBank/DDBJ whole genome shotgun (WGS) entry which is preliminary data.</text>
</comment>
<feature type="transmembrane region" description="Helical" evidence="1">
    <location>
        <begin position="333"/>
        <end position="351"/>
    </location>
</feature>